<comment type="caution">
    <text evidence="1">The sequence shown here is derived from an EMBL/GenBank/DDBJ whole genome shotgun (WGS) entry which is preliminary data.</text>
</comment>
<dbReference type="EMBL" id="JBHLTF010000030">
    <property type="protein sequence ID" value="MFC0718033.1"/>
    <property type="molecule type" value="Genomic_DNA"/>
</dbReference>
<gene>
    <name evidence="1" type="ORF">ACFFFU_09775</name>
</gene>
<dbReference type="RefSeq" id="WP_189497365.1">
    <property type="nucleotide sequence ID" value="NZ_BMZT01000006.1"/>
</dbReference>
<keyword evidence="2" id="KW-1185">Reference proteome</keyword>
<name>A0ABV6SX52_9GAMM</name>
<sequence length="337" mass="37232">MWQVEHGRLCFRHPRKLLWWEVPAGFELPHPALLALAEYLLVSGLGERGSEGGGISPRPFGTKVGLAYSGGCDSTAACYLLPDPTPIYTRVANPSKLHRFDNALLALHEVGGVSVLTNSDELAGTFGRKHGFYGTGAFMVTAILFADYYDFGTVADGNVLETLYLYGAGGHGTKYRARDLSGLQRRFEAAGLYYCAPCAGMSEVVTTRIAQENRFAMGCMRGTDGKPCNDCMKCYRKNALQGHAIPPCRESELKLSNDIIPMLPSLLWSVRTGTLSHPVLDRIDKNISWVDKWYEDSIRYVPDHLRPYFMAKLEDYGIEAMGDDSALKAWVSDRQGA</sequence>
<dbReference type="InterPro" id="IPR045654">
    <property type="entry name" value="DUF6395"/>
</dbReference>
<evidence type="ECO:0000313" key="1">
    <source>
        <dbReference type="EMBL" id="MFC0718033.1"/>
    </source>
</evidence>
<reference evidence="1 2" key="1">
    <citation type="submission" date="2024-09" db="EMBL/GenBank/DDBJ databases">
        <authorList>
            <person name="Sun Q."/>
            <person name="Mori K."/>
        </authorList>
    </citation>
    <scope>NUCLEOTIDE SEQUENCE [LARGE SCALE GENOMIC DNA]</scope>
    <source>
        <strain evidence="1 2">KCTC 52403</strain>
    </source>
</reference>
<dbReference type="SUPFAM" id="SSF52402">
    <property type="entry name" value="Adenine nucleotide alpha hydrolases-like"/>
    <property type="match status" value="1"/>
</dbReference>
<accession>A0ABV6SX52</accession>
<dbReference type="Pfam" id="PF19932">
    <property type="entry name" value="DUF6395"/>
    <property type="match status" value="1"/>
</dbReference>
<organism evidence="1 2">
    <name type="scientific">Luteimonas padinae</name>
    <dbReference type="NCBI Taxonomy" id="1714359"/>
    <lineage>
        <taxon>Bacteria</taxon>
        <taxon>Pseudomonadati</taxon>
        <taxon>Pseudomonadota</taxon>
        <taxon>Gammaproteobacteria</taxon>
        <taxon>Lysobacterales</taxon>
        <taxon>Lysobacteraceae</taxon>
        <taxon>Luteimonas</taxon>
    </lineage>
</organism>
<proteinExistence type="predicted"/>
<protein>
    <submittedName>
        <fullName evidence="1">DUF6395 domain-containing protein</fullName>
    </submittedName>
</protein>
<dbReference type="Proteomes" id="UP001589898">
    <property type="component" value="Unassembled WGS sequence"/>
</dbReference>
<evidence type="ECO:0000313" key="2">
    <source>
        <dbReference type="Proteomes" id="UP001589898"/>
    </source>
</evidence>